<name>A0A4Y2P9M8_ARAVE</name>
<dbReference type="EMBL" id="BGPR01010740">
    <property type="protein sequence ID" value="GBN47759.1"/>
    <property type="molecule type" value="Genomic_DNA"/>
</dbReference>
<comment type="caution">
    <text evidence="2">The sequence shown here is derived from an EMBL/GenBank/DDBJ whole genome shotgun (WGS) entry which is preliminary data.</text>
</comment>
<evidence type="ECO:0000313" key="2">
    <source>
        <dbReference type="EMBL" id="GBN47759.1"/>
    </source>
</evidence>
<reference evidence="2 3" key="1">
    <citation type="journal article" date="2019" name="Sci. Rep.">
        <title>Orb-weaving spider Araneus ventricosus genome elucidates the spidroin gene catalogue.</title>
        <authorList>
            <person name="Kono N."/>
            <person name="Nakamura H."/>
            <person name="Ohtoshi R."/>
            <person name="Moran D.A.P."/>
            <person name="Shinohara A."/>
            <person name="Yoshida Y."/>
            <person name="Fujiwara M."/>
            <person name="Mori M."/>
            <person name="Tomita M."/>
            <person name="Arakawa K."/>
        </authorList>
    </citation>
    <scope>NUCLEOTIDE SEQUENCE [LARGE SCALE GENOMIC DNA]</scope>
</reference>
<keyword evidence="3" id="KW-1185">Reference proteome</keyword>
<accession>A0A4Y2P9M8</accession>
<dbReference type="Proteomes" id="UP000499080">
    <property type="component" value="Unassembled WGS sequence"/>
</dbReference>
<evidence type="ECO:0000313" key="3">
    <source>
        <dbReference type="Proteomes" id="UP000499080"/>
    </source>
</evidence>
<evidence type="ECO:0000256" key="1">
    <source>
        <dbReference type="SAM" id="MobiDB-lite"/>
    </source>
</evidence>
<sequence>MLFYKLVVFLPINSITPYLYSRSGNKFVTQVSFSPAENSSKQPRSNEIESKLPTNNKIPLSHLPETFLTNRRLGIEAKKEDFDALIQYVKSIALFRA</sequence>
<dbReference type="AlphaFoldDB" id="A0A4Y2P9M8"/>
<protein>
    <submittedName>
        <fullName evidence="2">Uncharacterized protein</fullName>
    </submittedName>
</protein>
<feature type="region of interest" description="Disordered" evidence="1">
    <location>
        <begin position="34"/>
        <end position="57"/>
    </location>
</feature>
<organism evidence="2 3">
    <name type="scientific">Araneus ventricosus</name>
    <name type="common">Orbweaver spider</name>
    <name type="synonym">Epeira ventricosa</name>
    <dbReference type="NCBI Taxonomy" id="182803"/>
    <lineage>
        <taxon>Eukaryota</taxon>
        <taxon>Metazoa</taxon>
        <taxon>Ecdysozoa</taxon>
        <taxon>Arthropoda</taxon>
        <taxon>Chelicerata</taxon>
        <taxon>Arachnida</taxon>
        <taxon>Araneae</taxon>
        <taxon>Araneomorphae</taxon>
        <taxon>Entelegynae</taxon>
        <taxon>Araneoidea</taxon>
        <taxon>Araneidae</taxon>
        <taxon>Araneus</taxon>
    </lineage>
</organism>
<proteinExistence type="predicted"/>
<feature type="compositionally biased region" description="Polar residues" evidence="1">
    <location>
        <begin position="34"/>
        <end position="43"/>
    </location>
</feature>
<gene>
    <name evidence="2" type="ORF">AVEN_66434_1</name>
</gene>